<protein>
    <submittedName>
        <fullName evidence="2">Uncharacterized protein</fullName>
    </submittedName>
</protein>
<feature type="region of interest" description="Disordered" evidence="1">
    <location>
        <begin position="160"/>
        <end position="180"/>
    </location>
</feature>
<evidence type="ECO:0000256" key="1">
    <source>
        <dbReference type="SAM" id="MobiDB-lite"/>
    </source>
</evidence>
<keyword evidence="3" id="KW-1185">Reference proteome</keyword>
<name>A0A934QT73_9PSEU</name>
<dbReference type="AlphaFoldDB" id="A0A934QT73"/>
<dbReference type="EMBL" id="JAENJH010000004">
    <property type="protein sequence ID" value="MBK1786186.1"/>
    <property type="molecule type" value="Genomic_DNA"/>
</dbReference>
<evidence type="ECO:0000313" key="2">
    <source>
        <dbReference type="EMBL" id="MBK1786186.1"/>
    </source>
</evidence>
<dbReference type="RefSeq" id="WP_200319420.1">
    <property type="nucleotide sequence ID" value="NZ_JAENJH010000004.1"/>
</dbReference>
<proteinExistence type="predicted"/>
<sequence length="180" mass="19743">MSWNDFYRRRDVIDAVLRRAERDPHGALPFAEVAGAREAFGSEENLLLALQYKWTQVLSGRLRSEVAGPEDADGVPGGGERDHVDAVSRAWRAAVREQPTLRAVLEAHAGRYASTDNAHEAELRMLAVTAGLAEPNEPRAEVTRIGQAFVALLEARAGSRTRSRRANPVGQLLRRLAPTA</sequence>
<evidence type="ECO:0000313" key="3">
    <source>
        <dbReference type="Proteomes" id="UP000635245"/>
    </source>
</evidence>
<dbReference type="Proteomes" id="UP000635245">
    <property type="component" value="Unassembled WGS sequence"/>
</dbReference>
<organism evidence="2 3">
    <name type="scientific">Prauserella cavernicola</name>
    <dbReference type="NCBI Taxonomy" id="2800127"/>
    <lineage>
        <taxon>Bacteria</taxon>
        <taxon>Bacillati</taxon>
        <taxon>Actinomycetota</taxon>
        <taxon>Actinomycetes</taxon>
        <taxon>Pseudonocardiales</taxon>
        <taxon>Pseudonocardiaceae</taxon>
        <taxon>Prauserella</taxon>
    </lineage>
</organism>
<comment type="caution">
    <text evidence="2">The sequence shown here is derived from an EMBL/GenBank/DDBJ whole genome shotgun (WGS) entry which is preliminary data.</text>
</comment>
<accession>A0A934QT73</accession>
<gene>
    <name evidence="2" type="ORF">JHE00_17800</name>
</gene>
<reference evidence="2" key="1">
    <citation type="submission" date="2020-12" db="EMBL/GenBank/DDBJ databases">
        <title>Prauserella sp. ASG 168, a novel actinomycete isolated from cave rock.</title>
        <authorList>
            <person name="Suriyachadkun C."/>
        </authorList>
    </citation>
    <scope>NUCLEOTIDE SEQUENCE</scope>
    <source>
        <strain evidence="2">ASG 168</strain>
    </source>
</reference>